<proteinExistence type="predicted"/>
<gene>
    <name evidence="2" type="ORF">M0R45_030962</name>
</gene>
<organism evidence="2 3">
    <name type="scientific">Rubus argutus</name>
    <name type="common">Southern blackberry</name>
    <dbReference type="NCBI Taxonomy" id="59490"/>
    <lineage>
        <taxon>Eukaryota</taxon>
        <taxon>Viridiplantae</taxon>
        <taxon>Streptophyta</taxon>
        <taxon>Embryophyta</taxon>
        <taxon>Tracheophyta</taxon>
        <taxon>Spermatophyta</taxon>
        <taxon>Magnoliopsida</taxon>
        <taxon>eudicotyledons</taxon>
        <taxon>Gunneridae</taxon>
        <taxon>Pentapetalae</taxon>
        <taxon>rosids</taxon>
        <taxon>fabids</taxon>
        <taxon>Rosales</taxon>
        <taxon>Rosaceae</taxon>
        <taxon>Rosoideae</taxon>
        <taxon>Rosoideae incertae sedis</taxon>
        <taxon>Rubus</taxon>
    </lineage>
</organism>
<sequence>MIPKSPRQDRRWSSSDAAPPLLCYDPNPNPCSILMPPSWTQARTILPGRRFSLPSSTTPPSPFAAGHHGAGPQEMKRSR</sequence>
<evidence type="ECO:0000313" key="2">
    <source>
        <dbReference type="EMBL" id="KAK9922500.1"/>
    </source>
</evidence>
<comment type="caution">
    <text evidence="2">The sequence shown here is derived from an EMBL/GenBank/DDBJ whole genome shotgun (WGS) entry which is preliminary data.</text>
</comment>
<evidence type="ECO:0000313" key="3">
    <source>
        <dbReference type="Proteomes" id="UP001457282"/>
    </source>
</evidence>
<dbReference type="EMBL" id="JBEDUW010000006">
    <property type="protein sequence ID" value="KAK9922500.1"/>
    <property type="molecule type" value="Genomic_DNA"/>
</dbReference>
<protein>
    <submittedName>
        <fullName evidence="2">Uncharacterized protein</fullName>
    </submittedName>
</protein>
<dbReference type="AlphaFoldDB" id="A0AAW1WGW8"/>
<evidence type="ECO:0000256" key="1">
    <source>
        <dbReference type="SAM" id="MobiDB-lite"/>
    </source>
</evidence>
<name>A0AAW1WGW8_RUBAR</name>
<feature type="compositionally biased region" description="Basic and acidic residues" evidence="1">
    <location>
        <begin position="1"/>
        <end position="13"/>
    </location>
</feature>
<feature type="region of interest" description="Disordered" evidence="1">
    <location>
        <begin position="49"/>
        <end position="79"/>
    </location>
</feature>
<dbReference type="Proteomes" id="UP001457282">
    <property type="component" value="Unassembled WGS sequence"/>
</dbReference>
<accession>A0AAW1WGW8</accession>
<reference evidence="2 3" key="1">
    <citation type="journal article" date="2023" name="G3 (Bethesda)">
        <title>A chromosome-length genome assembly and annotation of blackberry (Rubus argutus, cv. 'Hillquist').</title>
        <authorList>
            <person name="Bruna T."/>
            <person name="Aryal R."/>
            <person name="Dudchenko O."/>
            <person name="Sargent D.J."/>
            <person name="Mead D."/>
            <person name="Buti M."/>
            <person name="Cavallini A."/>
            <person name="Hytonen T."/>
            <person name="Andres J."/>
            <person name="Pham M."/>
            <person name="Weisz D."/>
            <person name="Mascagni F."/>
            <person name="Usai G."/>
            <person name="Natali L."/>
            <person name="Bassil N."/>
            <person name="Fernandez G.E."/>
            <person name="Lomsadze A."/>
            <person name="Armour M."/>
            <person name="Olukolu B."/>
            <person name="Poorten T."/>
            <person name="Britton C."/>
            <person name="Davik J."/>
            <person name="Ashrafi H."/>
            <person name="Aiden E.L."/>
            <person name="Borodovsky M."/>
            <person name="Worthington M."/>
        </authorList>
    </citation>
    <scope>NUCLEOTIDE SEQUENCE [LARGE SCALE GENOMIC DNA]</scope>
    <source>
        <strain evidence="2">PI 553951</strain>
    </source>
</reference>
<keyword evidence="3" id="KW-1185">Reference proteome</keyword>
<feature type="region of interest" description="Disordered" evidence="1">
    <location>
        <begin position="1"/>
        <end position="21"/>
    </location>
</feature>